<evidence type="ECO:0000256" key="5">
    <source>
        <dbReference type="ARBA" id="ARBA00038092"/>
    </source>
</evidence>
<evidence type="ECO:0000256" key="4">
    <source>
        <dbReference type="ARBA" id="ARBA00022801"/>
    </source>
</evidence>
<dbReference type="OrthoDB" id="1930760at2759"/>
<dbReference type="EMBL" id="KN838550">
    <property type="protein sequence ID" value="KIK06988.1"/>
    <property type="molecule type" value="Genomic_DNA"/>
</dbReference>
<dbReference type="PANTHER" id="PTHR46042">
    <property type="entry name" value="DIPHTHINE METHYLTRANSFERASE"/>
    <property type="match status" value="1"/>
</dbReference>
<organism evidence="8 9">
    <name type="scientific">Laccaria amethystina LaAM-08-1</name>
    <dbReference type="NCBI Taxonomy" id="1095629"/>
    <lineage>
        <taxon>Eukaryota</taxon>
        <taxon>Fungi</taxon>
        <taxon>Dikarya</taxon>
        <taxon>Basidiomycota</taxon>
        <taxon>Agaricomycotina</taxon>
        <taxon>Agaricomycetes</taxon>
        <taxon>Agaricomycetidae</taxon>
        <taxon>Agaricales</taxon>
        <taxon>Agaricineae</taxon>
        <taxon>Hydnangiaceae</taxon>
        <taxon>Laccaria</taxon>
    </lineage>
</organism>
<reference evidence="8 9" key="1">
    <citation type="submission" date="2014-04" db="EMBL/GenBank/DDBJ databases">
        <authorList>
            <consortium name="DOE Joint Genome Institute"/>
            <person name="Kuo A."/>
            <person name="Kohler A."/>
            <person name="Nagy L.G."/>
            <person name="Floudas D."/>
            <person name="Copeland A."/>
            <person name="Barry K.W."/>
            <person name="Cichocki N."/>
            <person name="Veneault-Fourrey C."/>
            <person name="LaButti K."/>
            <person name="Lindquist E.A."/>
            <person name="Lipzen A."/>
            <person name="Lundell T."/>
            <person name="Morin E."/>
            <person name="Murat C."/>
            <person name="Sun H."/>
            <person name="Tunlid A."/>
            <person name="Henrissat B."/>
            <person name="Grigoriev I.V."/>
            <person name="Hibbett D.S."/>
            <person name="Martin F."/>
            <person name="Nordberg H.P."/>
            <person name="Cantor M.N."/>
            <person name="Hua S.X."/>
        </authorList>
    </citation>
    <scope>NUCLEOTIDE SEQUENCE [LARGE SCALE GENOMIC DNA]</scope>
    <source>
        <strain evidence="8 9">LaAM-08-1</strain>
    </source>
</reference>
<keyword evidence="9" id="KW-1185">Reference proteome</keyword>
<dbReference type="AlphaFoldDB" id="A0A0C9YG28"/>
<dbReference type="HOGENOM" id="CLU_036100_2_0_1"/>
<protein>
    <recommendedName>
        <fullName evidence="6">methylated diphthine methylhydrolase</fullName>
        <ecNumber evidence="6">3.1.1.97</ecNumber>
    </recommendedName>
</protein>
<evidence type="ECO:0000256" key="7">
    <source>
        <dbReference type="ARBA" id="ARBA00047551"/>
    </source>
</evidence>
<reference evidence="9" key="2">
    <citation type="submission" date="2015-01" db="EMBL/GenBank/DDBJ databases">
        <title>Evolutionary Origins and Diversification of the Mycorrhizal Mutualists.</title>
        <authorList>
            <consortium name="DOE Joint Genome Institute"/>
            <consortium name="Mycorrhizal Genomics Consortium"/>
            <person name="Kohler A."/>
            <person name="Kuo A."/>
            <person name="Nagy L.G."/>
            <person name="Floudas D."/>
            <person name="Copeland A."/>
            <person name="Barry K.W."/>
            <person name="Cichocki N."/>
            <person name="Veneault-Fourrey C."/>
            <person name="LaButti K."/>
            <person name="Lindquist E.A."/>
            <person name="Lipzen A."/>
            <person name="Lundell T."/>
            <person name="Morin E."/>
            <person name="Murat C."/>
            <person name="Riley R."/>
            <person name="Ohm R."/>
            <person name="Sun H."/>
            <person name="Tunlid A."/>
            <person name="Henrissat B."/>
            <person name="Grigoriev I.V."/>
            <person name="Hibbett D.S."/>
            <person name="Martin F."/>
        </authorList>
    </citation>
    <scope>NUCLEOTIDE SEQUENCE [LARGE SCALE GENOMIC DNA]</scope>
    <source>
        <strain evidence="9">LaAM-08-1</strain>
    </source>
</reference>
<evidence type="ECO:0000313" key="8">
    <source>
        <dbReference type="EMBL" id="KIK06988.1"/>
    </source>
</evidence>
<dbReference type="InterPro" id="IPR015943">
    <property type="entry name" value="WD40/YVTN_repeat-like_dom_sf"/>
</dbReference>
<dbReference type="GO" id="GO:0061685">
    <property type="term" value="F:diphthine methylesterase activity"/>
    <property type="evidence" value="ECO:0007669"/>
    <property type="project" value="UniProtKB-EC"/>
</dbReference>
<dbReference type="Gene3D" id="2.130.10.10">
    <property type="entry name" value="YVTN repeat-like/Quinoprotein amine dehydrogenase"/>
    <property type="match status" value="1"/>
</dbReference>
<evidence type="ECO:0000256" key="6">
    <source>
        <dbReference type="ARBA" id="ARBA00039131"/>
    </source>
</evidence>
<comment type="similarity">
    <text evidence="5">Belongs to the DPH7 family.</text>
</comment>
<evidence type="ECO:0000313" key="9">
    <source>
        <dbReference type="Proteomes" id="UP000054477"/>
    </source>
</evidence>
<sequence>MTAYDTVYPADSLEFCPSENALDIFVCGTYKLEDVDKTTTAQQMINHQSRRGQCLIFQVVAPNEQDPLSWLGSRLFRQIQAIDLPGVLDMKWCHRQDAGNPTLAIADSEGNVALYEWNTQERILEKFNSIQCSTPDTLCLSLDWDSRRTSGTQLGNLAVSLSSGSICLVRPTAAASFQLVSTWHAHDFEPWTVAWNYWNTNVIYSGGDDLKLKAWDIRQNCEQPIFVNKRFEAGVTSIQSHPLVEHLIAVGSYNDTVRLFDVRKPLVPVNEANVGGGAWRVKWHPSLNRKHDLLVACMHDGCKVIHFNQEDFSGDSSLSRRFDDHDSMAYGVDWSYGPNLETGESIIGSCSFYDHKLQLWTA</sequence>
<dbReference type="GO" id="GO:0005737">
    <property type="term" value="C:cytoplasm"/>
    <property type="evidence" value="ECO:0007669"/>
    <property type="project" value="TreeGrafter"/>
</dbReference>
<dbReference type="InterPro" id="IPR001680">
    <property type="entry name" value="WD40_rpt"/>
</dbReference>
<keyword evidence="4" id="KW-0378">Hydrolase</keyword>
<dbReference type="SUPFAM" id="SSF50978">
    <property type="entry name" value="WD40 repeat-like"/>
    <property type="match status" value="1"/>
</dbReference>
<comment type="catalytic activity">
    <reaction evidence="7">
        <text>diphthine methyl ester-[translation elongation factor 2] + H2O = diphthine-[translation elongation factor 2] + methanol + H(+)</text>
        <dbReference type="Rhea" id="RHEA:42656"/>
        <dbReference type="Rhea" id="RHEA-COMP:10172"/>
        <dbReference type="Rhea" id="RHEA-COMP:10173"/>
        <dbReference type="ChEBI" id="CHEBI:15377"/>
        <dbReference type="ChEBI" id="CHEBI:15378"/>
        <dbReference type="ChEBI" id="CHEBI:17790"/>
        <dbReference type="ChEBI" id="CHEBI:79005"/>
        <dbReference type="ChEBI" id="CHEBI:82696"/>
        <dbReference type="EC" id="3.1.1.97"/>
    </reaction>
</comment>
<dbReference type="InterPro" id="IPR036322">
    <property type="entry name" value="WD40_repeat_dom_sf"/>
</dbReference>
<dbReference type="STRING" id="1095629.A0A0C9YG28"/>
<proteinExistence type="inferred from homology"/>
<dbReference type="SMART" id="SM00320">
    <property type="entry name" value="WD40"/>
    <property type="match status" value="3"/>
</dbReference>
<dbReference type="InterPro" id="IPR052415">
    <property type="entry name" value="Diphthine_MTase"/>
</dbReference>
<comment type="pathway">
    <text evidence="1">Protein modification; peptidyl-diphthamide biosynthesis.</text>
</comment>
<gene>
    <name evidence="8" type="ORF">K443DRAFT_129556</name>
</gene>
<dbReference type="PANTHER" id="PTHR46042:SF1">
    <property type="entry name" value="DIPHTHINE METHYLTRANSFERASE"/>
    <property type="match status" value="1"/>
</dbReference>
<keyword evidence="2" id="KW-0853">WD repeat</keyword>
<dbReference type="Proteomes" id="UP000054477">
    <property type="component" value="Unassembled WGS sequence"/>
</dbReference>
<keyword evidence="3" id="KW-0677">Repeat</keyword>
<evidence type="ECO:0000256" key="2">
    <source>
        <dbReference type="ARBA" id="ARBA00022574"/>
    </source>
</evidence>
<dbReference type="EC" id="3.1.1.97" evidence="6"/>
<evidence type="ECO:0000256" key="1">
    <source>
        <dbReference type="ARBA" id="ARBA00005156"/>
    </source>
</evidence>
<accession>A0A0C9YG28</accession>
<dbReference type="Pfam" id="PF00400">
    <property type="entry name" value="WD40"/>
    <property type="match status" value="1"/>
</dbReference>
<evidence type="ECO:0000256" key="3">
    <source>
        <dbReference type="ARBA" id="ARBA00022737"/>
    </source>
</evidence>
<name>A0A0C9YG28_9AGAR</name>
<dbReference type="GO" id="GO:0017183">
    <property type="term" value="P:protein histidyl modification to diphthamide"/>
    <property type="evidence" value="ECO:0007669"/>
    <property type="project" value="TreeGrafter"/>
</dbReference>